<feature type="region of interest" description="Disordered" evidence="10">
    <location>
        <begin position="404"/>
        <end position="426"/>
    </location>
</feature>
<dbReference type="InterPro" id="IPR036236">
    <property type="entry name" value="Znf_C2H2_sf"/>
</dbReference>
<evidence type="ECO:0000256" key="7">
    <source>
        <dbReference type="ARBA" id="ARBA00023242"/>
    </source>
</evidence>
<keyword evidence="2" id="KW-0678">Repressor</keyword>
<evidence type="ECO:0000256" key="10">
    <source>
        <dbReference type="SAM" id="MobiDB-lite"/>
    </source>
</evidence>
<evidence type="ECO:0000256" key="1">
    <source>
        <dbReference type="ARBA" id="ARBA00004123"/>
    </source>
</evidence>
<evidence type="ECO:0000256" key="8">
    <source>
        <dbReference type="ARBA" id="ARBA00038089"/>
    </source>
</evidence>
<keyword evidence="5 9" id="KW-0863">Zinc-finger</keyword>
<dbReference type="SMART" id="SM00355">
    <property type="entry name" value="ZnF_C2H2"/>
    <property type="match status" value="3"/>
</dbReference>
<dbReference type="PROSITE" id="PS00028">
    <property type="entry name" value="ZINC_FINGER_C2H2_1"/>
    <property type="match status" value="3"/>
</dbReference>
<dbReference type="AlphaFoldDB" id="A0A367IQH2"/>
<dbReference type="InterPro" id="IPR048420">
    <property type="entry name" value="Zap1-like_Znf1"/>
</dbReference>
<keyword evidence="6" id="KW-0862">Zinc</keyword>
<feature type="domain" description="C2H2-type" evidence="11">
    <location>
        <begin position="78"/>
        <end position="105"/>
    </location>
</feature>
<dbReference type="GO" id="GO:0005634">
    <property type="term" value="C:nucleus"/>
    <property type="evidence" value="ECO:0007669"/>
    <property type="project" value="UniProtKB-SubCell"/>
</dbReference>
<feature type="region of interest" description="Disordered" evidence="10">
    <location>
        <begin position="113"/>
        <end position="153"/>
    </location>
</feature>
<gene>
    <name evidence="12" type="ORF">CU098_003667</name>
</gene>
<evidence type="ECO:0000256" key="9">
    <source>
        <dbReference type="PROSITE-ProRule" id="PRU00042"/>
    </source>
</evidence>
<keyword evidence="13" id="KW-1185">Reference proteome</keyword>
<protein>
    <recommendedName>
        <fullName evidence="11">C2H2-type domain-containing protein</fullName>
    </recommendedName>
</protein>
<keyword evidence="4" id="KW-0677">Repeat</keyword>
<dbReference type="SUPFAM" id="SSF57667">
    <property type="entry name" value="beta-beta-alpha zinc fingers"/>
    <property type="match status" value="2"/>
</dbReference>
<dbReference type="PANTHER" id="PTHR47257">
    <property type="entry name" value="PH-RESPONSE TRANSCRIPTION FACTOR PACC/RIM101"/>
    <property type="match status" value="1"/>
</dbReference>
<feature type="domain" description="C2H2-type" evidence="11">
    <location>
        <begin position="12"/>
        <end position="42"/>
    </location>
</feature>
<evidence type="ECO:0000256" key="2">
    <source>
        <dbReference type="ARBA" id="ARBA00022491"/>
    </source>
</evidence>
<evidence type="ECO:0000313" key="13">
    <source>
        <dbReference type="Proteomes" id="UP000253551"/>
    </source>
</evidence>
<dbReference type="Proteomes" id="UP000253551">
    <property type="component" value="Unassembled WGS sequence"/>
</dbReference>
<keyword evidence="7" id="KW-0539">Nucleus</keyword>
<dbReference type="STRING" id="4846.A0A367IQH2"/>
<dbReference type="InterPro" id="IPR050806">
    <property type="entry name" value="pacC/RIM101"/>
</dbReference>
<dbReference type="Gene3D" id="3.30.160.60">
    <property type="entry name" value="Classic Zinc Finger"/>
    <property type="match status" value="2"/>
</dbReference>
<dbReference type="EMBL" id="PJQM01006273">
    <property type="protein sequence ID" value="RCH79944.1"/>
    <property type="molecule type" value="Genomic_DNA"/>
</dbReference>
<organism evidence="12 13">
    <name type="scientific">Rhizopus stolonifer</name>
    <name type="common">Rhizopus nigricans</name>
    <dbReference type="NCBI Taxonomy" id="4846"/>
    <lineage>
        <taxon>Eukaryota</taxon>
        <taxon>Fungi</taxon>
        <taxon>Fungi incertae sedis</taxon>
        <taxon>Mucoromycota</taxon>
        <taxon>Mucoromycotina</taxon>
        <taxon>Mucoromycetes</taxon>
        <taxon>Mucorales</taxon>
        <taxon>Mucorineae</taxon>
        <taxon>Rhizopodaceae</taxon>
        <taxon>Rhizopus</taxon>
    </lineage>
</organism>
<evidence type="ECO:0000256" key="3">
    <source>
        <dbReference type="ARBA" id="ARBA00022723"/>
    </source>
</evidence>
<comment type="subcellular location">
    <subcellularLocation>
        <location evidence="1">Nucleus</location>
    </subcellularLocation>
</comment>
<keyword evidence="3" id="KW-0479">Metal-binding</keyword>
<evidence type="ECO:0000256" key="4">
    <source>
        <dbReference type="ARBA" id="ARBA00022737"/>
    </source>
</evidence>
<dbReference type="FunFam" id="3.30.160.60:FF:000100">
    <property type="entry name" value="Zinc finger 45-like"/>
    <property type="match status" value="1"/>
</dbReference>
<evidence type="ECO:0000256" key="5">
    <source>
        <dbReference type="ARBA" id="ARBA00022771"/>
    </source>
</evidence>
<feature type="domain" description="C2H2-type" evidence="11">
    <location>
        <begin position="48"/>
        <end position="77"/>
    </location>
</feature>
<dbReference type="OrthoDB" id="6155966at2759"/>
<feature type="compositionally biased region" description="Basic and acidic residues" evidence="10">
    <location>
        <begin position="415"/>
        <end position="426"/>
    </location>
</feature>
<accession>A0A367IQH2</accession>
<dbReference type="GO" id="GO:0045944">
    <property type="term" value="P:positive regulation of transcription by RNA polymerase II"/>
    <property type="evidence" value="ECO:0007669"/>
    <property type="project" value="TreeGrafter"/>
</dbReference>
<evidence type="ECO:0000256" key="6">
    <source>
        <dbReference type="ARBA" id="ARBA00022833"/>
    </source>
</evidence>
<proteinExistence type="inferred from homology"/>
<dbReference type="GO" id="GO:0008270">
    <property type="term" value="F:zinc ion binding"/>
    <property type="evidence" value="ECO:0007669"/>
    <property type="project" value="UniProtKB-KW"/>
</dbReference>
<dbReference type="InterPro" id="IPR013087">
    <property type="entry name" value="Znf_C2H2_type"/>
</dbReference>
<name>A0A367IQH2_RHIST</name>
<dbReference type="Pfam" id="PF21816">
    <property type="entry name" value="Zap1_zf1"/>
    <property type="match status" value="1"/>
</dbReference>
<sequence>MQTSLEMDNEIYFCRWTNCSASFDDPEHLYVHLTNDHVGRKSTGNLCLTCHWEKCDVSVIKRDHITSHLRVHVPLKPHRCQFCSKSFKRPQDLKKHEKIHSEQHISSLRCHHRAQHHNHHPLTPPNSHPSRDVSPVLSDQHPISPPSSTYSDDNWMFNGVSPSQPTPYVTQPMENSFSPDHVINDLFFPMDMDAKYDANIENSLNQIQQLMDAGAITQSSFNLNINNEQQLSDVNDWLTRLSHSIATTTAPVANAYAPLSNFAPVAQESYTQYPVVPSQDRMYPTSCEENELYVRSQPMPQPVVPSQNIDAFNPNYLAFHSNQMPPYPQQSYNVGVTGQRQHYAAVPDVSNHYFQPELRTAMNFTKAPHNAETEKEEKTDSFKPTKTVNYDEKKQMATLINSFSSVDGQPKKPQTKQEELESTETSKPDILVKDLITNDLSKLSLNDTKQAVEKTKDTLYPTVSMANQKHLLLLKKLSTWMNENYRKSHTMPNAAKMEKVVHE</sequence>
<comment type="similarity">
    <text evidence="8">Belongs to the pacC/RIM101 family.</text>
</comment>
<evidence type="ECO:0000313" key="12">
    <source>
        <dbReference type="EMBL" id="RCH79944.1"/>
    </source>
</evidence>
<comment type="caution">
    <text evidence="12">The sequence shown here is derived from an EMBL/GenBank/DDBJ whole genome shotgun (WGS) entry which is preliminary data.</text>
</comment>
<dbReference type="PROSITE" id="PS50157">
    <property type="entry name" value="ZINC_FINGER_C2H2_2"/>
    <property type="match status" value="3"/>
</dbReference>
<reference evidence="12 13" key="1">
    <citation type="journal article" date="2018" name="G3 (Bethesda)">
        <title>Phylogenetic and Phylogenomic Definition of Rhizopus Species.</title>
        <authorList>
            <person name="Gryganskyi A.P."/>
            <person name="Golan J."/>
            <person name="Dolatabadi S."/>
            <person name="Mondo S."/>
            <person name="Robb S."/>
            <person name="Idnurm A."/>
            <person name="Muszewska A."/>
            <person name="Steczkiewicz K."/>
            <person name="Masonjones S."/>
            <person name="Liao H.L."/>
            <person name="Gajdeczka M.T."/>
            <person name="Anike F."/>
            <person name="Vuek A."/>
            <person name="Anishchenko I.M."/>
            <person name="Voigt K."/>
            <person name="de Hoog G.S."/>
            <person name="Smith M.E."/>
            <person name="Heitman J."/>
            <person name="Vilgalys R."/>
            <person name="Stajich J.E."/>
        </authorList>
    </citation>
    <scope>NUCLEOTIDE SEQUENCE [LARGE SCALE GENOMIC DNA]</scope>
    <source>
        <strain evidence="12 13">LSU 92-RS-03</strain>
    </source>
</reference>
<evidence type="ECO:0000259" key="11">
    <source>
        <dbReference type="PROSITE" id="PS50157"/>
    </source>
</evidence>
<dbReference type="PANTHER" id="PTHR47257:SF1">
    <property type="entry name" value="PH-RESPONSE TRANSCRIPTION FACTOR PACC_RIM101"/>
    <property type="match status" value="1"/>
</dbReference>